<proteinExistence type="predicted"/>
<feature type="domain" description="DUF222" evidence="1">
    <location>
        <begin position="11"/>
        <end position="111"/>
    </location>
</feature>
<gene>
    <name evidence="2" type="ORF">F0Q45_27030</name>
</gene>
<dbReference type="RefSeq" id="WP_149656702.1">
    <property type="nucleotide sequence ID" value="NZ_VTZN01000592.1"/>
</dbReference>
<dbReference type="Pfam" id="PF02720">
    <property type="entry name" value="DUF222"/>
    <property type="match status" value="1"/>
</dbReference>
<evidence type="ECO:0000259" key="1">
    <source>
        <dbReference type="Pfam" id="PF02720"/>
    </source>
</evidence>
<dbReference type="EMBL" id="VTZN01000592">
    <property type="protein sequence ID" value="KAA1238375.1"/>
    <property type="molecule type" value="Genomic_DNA"/>
</dbReference>
<dbReference type="InterPro" id="IPR003870">
    <property type="entry name" value="DUF222"/>
</dbReference>
<name>A0A5B1ASC6_MYCSI</name>
<feature type="non-terminal residue" evidence="2">
    <location>
        <position position="1"/>
    </location>
</feature>
<evidence type="ECO:0000313" key="3">
    <source>
        <dbReference type="Proteomes" id="UP000324701"/>
    </source>
</evidence>
<reference evidence="2 3" key="1">
    <citation type="submission" date="2019-09" db="EMBL/GenBank/DDBJ databases">
        <title>Report of infection by Mycobacterium simiae a patient suffering from pulmonary tuberculosis.</title>
        <authorList>
            <person name="Mohanty P.S."/>
            <person name="Bansal A.K."/>
            <person name="Singh H."/>
            <person name="Sharma S."/>
            <person name="Patil S.A."/>
            <person name="Upadhaya P."/>
            <person name="Singh P.K."/>
            <person name="Kumar D."/>
            <person name="Kumar S."/>
            <person name="Singh R.K."/>
            <person name="Chaudhary B."/>
        </authorList>
    </citation>
    <scope>NUCLEOTIDE SEQUENCE [LARGE SCALE GENOMIC DNA]</scope>
    <source>
        <strain evidence="2 3">JAL-560-SIM</strain>
    </source>
</reference>
<keyword evidence="3" id="KW-1185">Reference proteome</keyword>
<dbReference type="OrthoDB" id="4752052at2"/>
<comment type="caution">
    <text evidence="2">The sequence shown here is derived from an EMBL/GenBank/DDBJ whole genome shotgun (WGS) entry which is preliminary data.</text>
</comment>
<organism evidence="2 3">
    <name type="scientific">Mycobacterium simiae</name>
    <name type="common">Mycobacterium habana</name>
    <dbReference type="NCBI Taxonomy" id="1784"/>
    <lineage>
        <taxon>Bacteria</taxon>
        <taxon>Bacillati</taxon>
        <taxon>Actinomycetota</taxon>
        <taxon>Actinomycetes</taxon>
        <taxon>Mycobacteriales</taxon>
        <taxon>Mycobacteriaceae</taxon>
        <taxon>Mycobacterium</taxon>
        <taxon>Mycobacterium simiae complex</taxon>
    </lineage>
</organism>
<accession>A0A5B1ASC6</accession>
<evidence type="ECO:0000313" key="2">
    <source>
        <dbReference type="EMBL" id="KAA1238375.1"/>
    </source>
</evidence>
<dbReference type="AlphaFoldDB" id="A0A5B1ASC6"/>
<dbReference type="Proteomes" id="UP000324701">
    <property type="component" value="Unassembled WGS sequence"/>
</dbReference>
<feature type="non-terminal residue" evidence="2">
    <location>
        <position position="112"/>
    </location>
</feature>
<protein>
    <submittedName>
        <fullName evidence="2">DUF222 domain-containing protein</fullName>
    </submittedName>
</protein>
<sequence>FEALTTPERLRVLERLEQVARRLPVAQQVLINQLAEQASEQELGGRLPVALACRLRITRAEASRRVGEAADLGPRRALTGESLPPQLTATATAQHAGSLGEGHIRVIRDFLR</sequence>